<comment type="caution">
    <text evidence="1">The sequence shown here is derived from an EMBL/GenBank/DDBJ whole genome shotgun (WGS) entry which is preliminary data.</text>
</comment>
<evidence type="ECO:0000313" key="1">
    <source>
        <dbReference type="EMBL" id="KKL94361.1"/>
    </source>
</evidence>
<proteinExistence type="predicted"/>
<gene>
    <name evidence="1" type="ORF">LCGC14_1865370</name>
</gene>
<dbReference type="AlphaFoldDB" id="A0A0F9GUL4"/>
<dbReference type="EMBL" id="LAZR01018946">
    <property type="protein sequence ID" value="KKL94361.1"/>
    <property type="molecule type" value="Genomic_DNA"/>
</dbReference>
<sequence>YIPSFELEISEHDINLFKKGNNELKKKVDLMELELSLNKTKIDKLTKENKKLSRAYAKQLKVLK</sequence>
<organism evidence="1">
    <name type="scientific">marine sediment metagenome</name>
    <dbReference type="NCBI Taxonomy" id="412755"/>
    <lineage>
        <taxon>unclassified sequences</taxon>
        <taxon>metagenomes</taxon>
        <taxon>ecological metagenomes</taxon>
    </lineage>
</organism>
<accession>A0A0F9GUL4</accession>
<name>A0A0F9GUL4_9ZZZZ</name>
<reference evidence="1" key="1">
    <citation type="journal article" date="2015" name="Nature">
        <title>Complex archaea that bridge the gap between prokaryotes and eukaryotes.</title>
        <authorList>
            <person name="Spang A."/>
            <person name="Saw J.H."/>
            <person name="Jorgensen S.L."/>
            <person name="Zaremba-Niedzwiedzka K."/>
            <person name="Martijn J."/>
            <person name="Lind A.E."/>
            <person name="van Eijk R."/>
            <person name="Schleper C."/>
            <person name="Guy L."/>
            <person name="Ettema T.J."/>
        </authorList>
    </citation>
    <scope>NUCLEOTIDE SEQUENCE</scope>
</reference>
<feature type="non-terminal residue" evidence="1">
    <location>
        <position position="1"/>
    </location>
</feature>
<protein>
    <submittedName>
        <fullName evidence="1">Uncharacterized protein</fullName>
    </submittedName>
</protein>